<evidence type="ECO:0000313" key="3">
    <source>
        <dbReference type="EMBL" id="CAE4570962.1"/>
    </source>
</evidence>
<accession>A0A7S4Q4K7</accession>
<feature type="domain" description="Methyltransferase FkbM" evidence="2">
    <location>
        <begin position="80"/>
        <end position="243"/>
    </location>
</feature>
<feature type="signal peptide" evidence="1">
    <location>
        <begin position="1"/>
        <end position="31"/>
    </location>
</feature>
<organism evidence="3">
    <name type="scientific">Alexandrium monilatum</name>
    <dbReference type="NCBI Taxonomy" id="311494"/>
    <lineage>
        <taxon>Eukaryota</taxon>
        <taxon>Sar</taxon>
        <taxon>Alveolata</taxon>
        <taxon>Dinophyceae</taxon>
        <taxon>Gonyaulacales</taxon>
        <taxon>Pyrocystaceae</taxon>
        <taxon>Alexandrium</taxon>
    </lineage>
</organism>
<dbReference type="Gene3D" id="3.40.50.150">
    <property type="entry name" value="Vaccinia Virus protein VP39"/>
    <property type="match status" value="1"/>
</dbReference>
<gene>
    <name evidence="3" type="ORF">AMON00008_LOCUS10581</name>
</gene>
<sequence length="291" mass="31979">MAPFAGTLPRRAAALMRWLTVICVLRPPCCVGRHAGNGKAEEGQGAEPSEGGALPFGEFGAPRLRFFRERLGFKPRTVLDVGAHVGEWSRAARRIFPEAAFLLVEADPRHAPKLAETGLPFDIALLAARGNETVTFHTTRYWITTGASMFRERTAFYSDPQLSRPVPMRTHTLDELAFRRLGPECCDLLKLDVQGAEIEVLRGASRALHTAQLVLLEAAILPYNEGAPRFSELVAFMAAAGFEVVDVVDAMHCEDAERVLHFDVLFAPLGSRFLQFPFPGGIRGKPTSPTR</sequence>
<dbReference type="NCBIfam" id="TIGR01444">
    <property type="entry name" value="fkbM_fam"/>
    <property type="match status" value="1"/>
</dbReference>
<dbReference type="PANTHER" id="PTHR36973">
    <property type="entry name" value="SLL1456 PROTEIN-RELATED"/>
    <property type="match status" value="1"/>
</dbReference>
<dbReference type="PANTHER" id="PTHR36973:SF4">
    <property type="entry name" value="NODULATION PROTEIN"/>
    <property type="match status" value="1"/>
</dbReference>
<dbReference type="InterPro" id="IPR029063">
    <property type="entry name" value="SAM-dependent_MTases_sf"/>
</dbReference>
<evidence type="ECO:0000256" key="1">
    <source>
        <dbReference type="SAM" id="SignalP"/>
    </source>
</evidence>
<reference evidence="3" key="1">
    <citation type="submission" date="2021-01" db="EMBL/GenBank/DDBJ databases">
        <authorList>
            <person name="Corre E."/>
            <person name="Pelletier E."/>
            <person name="Niang G."/>
            <person name="Scheremetjew M."/>
            <person name="Finn R."/>
            <person name="Kale V."/>
            <person name="Holt S."/>
            <person name="Cochrane G."/>
            <person name="Meng A."/>
            <person name="Brown T."/>
            <person name="Cohen L."/>
        </authorList>
    </citation>
    <scope>NUCLEOTIDE SEQUENCE</scope>
    <source>
        <strain evidence="3">CCMP3105</strain>
    </source>
</reference>
<evidence type="ECO:0000259" key="2">
    <source>
        <dbReference type="Pfam" id="PF05050"/>
    </source>
</evidence>
<name>A0A7S4Q4K7_9DINO</name>
<keyword evidence="1" id="KW-0732">Signal</keyword>
<feature type="chain" id="PRO_5031480408" description="Methyltransferase FkbM domain-containing protein" evidence="1">
    <location>
        <begin position="32"/>
        <end position="291"/>
    </location>
</feature>
<dbReference type="EMBL" id="HBNR01016070">
    <property type="protein sequence ID" value="CAE4570962.1"/>
    <property type="molecule type" value="Transcribed_RNA"/>
</dbReference>
<dbReference type="InterPro" id="IPR053188">
    <property type="entry name" value="FkbM_Methyltransferase"/>
</dbReference>
<dbReference type="AlphaFoldDB" id="A0A7S4Q4K7"/>
<dbReference type="SUPFAM" id="SSF53335">
    <property type="entry name" value="S-adenosyl-L-methionine-dependent methyltransferases"/>
    <property type="match status" value="1"/>
</dbReference>
<dbReference type="Pfam" id="PF05050">
    <property type="entry name" value="Methyltransf_21"/>
    <property type="match status" value="1"/>
</dbReference>
<protein>
    <recommendedName>
        <fullName evidence="2">Methyltransferase FkbM domain-containing protein</fullName>
    </recommendedName>
</protein>
<proteinExistence type="predicted"/>
<dbReference type="InterPro" id="IPR006342">
    <property type="entry name" value="FkbM_mtfrase"/>
</dbReference>